<evidence type="ECO:0000259" key="7">
    <source>
        <dbReference type="Pfam" id="PF00082"/>
    </source>
</evidence>
<dbReference type="InterPro" id="IPR015500">
    <property type="entry name" value="Peptidase_S8_subtilisin-rel"/>
</dbReference>
<proteinExistence type="inferred from homology"/>
<evidence type="ECO:0000313" key="9">
    <source>
        <dbReference type="Proteomes" id="UP001272242"/>
    </source>
</evidence>
<evidence type="ECO:0000256" key="6">
    <source>
        <dbReference type="SAM" id="MobiDB-lite"/>
    </source>
</evidence>
<reference evidence="9" key="1">
    <citation type="journal article" date="2023" name="Mar. Drugs">
        <title>Gemmata algarum, a Novel Planctomycete Isolated from an Algal Mat, Displays Antimicrobial Activity.</title>
        <authorList>
            <person name="Kumar G."/>
            <person name="Kallscheuer N."/>
            <person name="Kashif M."/>
            <person name="Ahamad S."/>
            <person name="Jagadeeshwari U."/>
            <person name="Pannikurungottu S."/>
            <person name="Haufschild T."/>
            <person name="Kabuu M."/>
            <person name="Sasikala C."/>
            <person name="Jogler C."/>
            <person name="Ramana C."/>
        </authorList>
    </citation>
    <scope>NUCLEOTIDE SEQUENCE [LARGE SCALE GENOMIC DNA]</scope>
    <source>
        <strain evidence="9">JC673</strain>
    </source>
</reference>
<dbReference type="InterPro" id="IPR023828">
    <property type="entry name" value="Peptidase_S8_Ser-AS"/>
</dbReference>
<feature type="region of interest" description="Disordered" evidence="6">
    <location>
        <begin position="28"/>
        <end position="54"/>
    </location>
</feature>
<dbReference type="Proteomes" id="UP001272242">
    <property type="component" value="Unassembled WGS sequence"/>
</dbReference>
<comment type="caution">
    <text evidence="8">The sequence shown here is derived from an EMBL/GenBank/DDBJ whole genome shotgun (WGS) entry which is preliminary data.</text>
</comment>
<dbReference type="SUPFAM" id="SSF52743">
    <property type="entry name" value="Subtilisin-like"/>
    <property type="match status" value="1"/>
</dbReference>
<evidence type="ECO:0000256" key="1">
    <source>
        <dbReference type="ARBA" id="ARBA00011073"/>
    </source>
</evidence>
<dbReference type="Gene3D" id="3.40.50.200">
    <property type="entry name" value="Peptidase S8/S53 domain"/>
    <property type="match status" value="1"/>
</dbReference>
<keyword evidence="9" id="KW-1185">Reference proteome</keyword>
<feature type="active site" description="Charge relay system" evidence="5">
    <location>
        <position position="375"/>
    </location>
</feature>
<keyword evidence="4 5" id="KW-0720">Serine protease</keyword>
<comment type="similarity">
    <text evidence="1 5">Belongs to the peptidase S8 family.</text>
</comment>
<feature type="domain" description="Peptidase S8/S53" evidence="7">
    <location>
        <begin position="146"/>
        <end position="426"/>
    </location>
</feature>
<dbReference type="Pfam" id="PF00082">
    <property type="entry name" value="Peptidase_S8"/>
    <property type="match status" value="1"/>
</dbReference>
<organism evidence="8 9">
    <name type="scientific">Gemmata algarum</name>
    <dbReference type="NCBI Taxonomy" id="2975278"/>
    <lineage>
        <taxon>Bacteria</taxon>
        <taxon>Pseudomonadati</taxon>
        <taxon>Planctomycetota</taxon>
        <taxon>Planctomycetia</taxon>
        <taxon>Gemmatales</taxon>
        <taxon>Gemmataceae</taxon>
        <taxon>Gemmata</taxon>
    </lineage>
</organism>
<keyword evidence="2 5" id="KW-0645">Protease</keyword>
<dbReference type="EMBL" id="JAXBLV010000212">
    <property type="protein sequence ID" value="MDY3562405.1"/>
    <property type="molecule type" value="Genomic_DNA"/>
</dbReference>
<dbReference type="PANTHER" id="PTHR43806:SF11">
    <property type="entry name" value="CEREVISIN-RELATED"/>
    <property type="match status" value="1"/>
</dbReference>
<feature type="compositionally biased region" description="Low complexity" evidence="6">
    <location>
        <begin position="34"/>
        <end position="52"/>
    </location>
</feature>
<keyword evidence="3 5" id="KW-0378">Hydrolase</keyword>
<dbReference type="InterPro" id="IPR050131">
    <property type="entry name" value="Peptidase_S8_subtilisin-like"/>
</dbReference>
<evidence type="ECO:0000313" key="8">
    <source>
        <dbReference type="EMBL" id="MDY3562405.1"/>
    </source>
</evidence>
<feature type="active site" description="Charge relay system" evidence="5">
    <location>
        <position position="155"/>
    </location>
</feature>
<dbReference type="PROSITE" id="PS00138">
    <property type="entry name" value="SUBTILASE_SER"/>
    <property type="match status" value="1"/>
</dbReference>
<dbReference type="InterPro" id="IPR000209">
    <property type="entry name" value="Peptidase_S8/S53_dom"/>
</dbReference>
<dbReference type="PROSITE" id="PS51892">
    <property type="entry name" value="SUBTILASE"/>
    <property type="match status" value="1"/>
</dbReference>
<sequence length="536" mass="55609">MALVAGGARRVLVEVPPDSGLERASAAAGLESVARPSSSPGWAAAPAPGGAAEHPWDQAHRAVRDPGSVGLESVAPPTYAEPDFVQTFPFPRPDSGGLESFTGSPCEDRAPDGFWPVGAPEFGWHLDDGHSQLRAARTRAGDPGDGRRVRVAHLDTGYDPRHSTLPLQVLSGLARNFADGDPNDATDPGRHFPGNQPGHGTATLALLAGNRVAIPGTGFSDFLGGAPFAEVVPVRIADSVVHFATSAMARGIEYAIEAGCQVLSVSMGGVPARAWATAVNRAYDAGVAMFAAAGNRFGPSPPRMIVYPARFNRVVAVCGVTADGRPYYQSQLHVHMQGCFGPPAKMGTALAAYTPNTPWAVMGCGGSVGFGGGTSSATPQAAAAAALWLQSVAAPAGTEPWQRVEAVRRALFASADRSHPAAGTYFGRGALRASAALDQPFRTDLPKTPADEVSFGWLRAAGVLEAAPTGVERMFEVEALQVFLQSPRVQELAGGADPASDPLPWAEAKPVLAELSRSPLASRALRAHLAALLVRA</sequence>
<feature type="active site" description="Charge relay system" evidence="5">
    <location>
        <position position="199"/>
    </location>
</feature>
<evidence type="ECO:0000256" key="4">
    <source>
        <dbReference type="ARBA" id="ARBA00022825"/>
    </source>
</evidence>
<dbReference type="InterPro" id="IPR036852">
    <property type="entry name" value="Peptidase_S8/S53_dom_sf"/>
</dbReference>
<accession>A0ABU5F4D6</accession>
<protein>
    <submittedName>
        <fullName evidence="8">S8 family serine peptidase</fullName>
    </submittedName>
</protein>
<evidence type="ECO:0000256" key="3">
    <source>
        <dbReference type="ARBA" id="ARBA00022801"/>
    </source>
</evidence>
<evidence type="ECO:0000256" key="5">
    <source>
        <dbReference type="PROSITE-ProRule" id="PRU01240"/>
    </source>
</evidence>
<name>A0ABU5F4D6_9BACT</name>
<dbReference type="PRINTS" id="PR00723">
    <property type="entry name" value="SUBTILISIN"/>
</dbReference>
<dbReference type="RefSeq" id="WP_320688725.1">
    <property type="nucleotide sequence ID" value="NZ_JAXBLV010000212.1"/>
</dbReference>
<gene>
    <name evidence="8" type="ORF">R5W23_003871</name>
</gene>
<evidence type="ECO:0000256" key="2">
    <source>
        <dbReference type="ARBA" id="ARBA00022670"/>
    </source>
</evidence>
<dbReference type="PANTHER" id="PTHR43806">
    <property type="entry name" value="PEPTIDASE S8"/>
    <property type="match status" value="1"/>
</dbReference>